<evidence type="ECO:0000313" key="6">
    <source>
        <dbReference type="EMBL" id="KDO35592.1"/>
    </source>
</evidence>
<comment type="similarity">
    <text evidence="4">Belongs to the HSF family.</text>
</comment>
<dbReference type="Pfam" id="PF00447">
    <property type="entry name" value="HSF_DNA-bind"/>
    <property type="match status" value="1"/>
</dbReference>
<keyword evidence="3" id="KW-0539">Nucleus</keyword>
<dbReference type="PANTHER" id="PTHR10015">
    <property type="entry name" value="HEAT SHOCK TRANSCRIPTION FACTOR"/>
    <property type="match status" value="1"/>
</dbReference>
<dbReference type="GO" id="GO:0043565">
    <property type="term" value="F:sequence-specific DNA binding"/>
    <property type="evidence" value="ECO:0007669"/>
    <property type="project" value="InterPro"/>
</dbReference>
<evidence type="ECO:0000256" key="3">
    <source>
        <dbReference type="ARBA" id="ARBA00023242"/>
    </source>
</evidence>
<accession>A0A067D9B1</accession>
<dbReference type="GO" id="GO:0005634">
    <property type="term" value="C:nucleus"/>
    <property type="evidence" value="ECO:0007669"/>
    <property type="project" value="UniProtKB-SubCell"/>
</dbReference>
<name>A0A067D9B1_SAPPC</name>
<dbReference type="OrthoDB" id="60033at2759"/>
<gene>
    <name evidence="6" type="ORF">SPRG_00434</name>
</gene>
<dbReference type="KEGG" id="spar:SPRG_00434"/>
<dbReference type="PRINTS" id="PR00056">
    <property type="entry name" value="HSFDOMAIN"/>
</dbReference>
<evidence type="ECO:0000256" key="4">
    <source>
        <dbReference type="RuleBase" id="RU004020"/>
    </source>
</evidence>
<dbReference type="STRING" id="695850.A0A067D9B1"/>
<dbReference type="OMA" id="STISWCH"/>
<dbReference type="InterPro" id="IPR000232">
    <property type="entry name" value="HSF_DNA-bd"/>
</dbReference>
<dbReference type="VEuPathDB" id="FungiDB:SPRG_00434"/>
<evidence type="ECO:0000313" key="7">
    <source>
        <dbReference type="Proteomes" id="UP000030745"/>
    </source>
</evidence>
<dbReference type="AlphaFoldDB" id="A0A067D9B1"/>
<dbReference type="EMBL" id="KK583189">
    <property type="protein sequence ID" value="KDO35592.1"/>
    <property type="molecule type" value="Genomic_DNA"/>
</dbReference>
<dbReference type="Gene3D" id="1.10.10.10">
    <property type="entry name" value="Winged helix-like DNA-binding domain superfamily/Winged helix DNA-binding domain"/>
    <property type="match status" value="1"/>
</dbReference>
<dbReference type="GeneID" id="24123078"/>
<organism evidence="6 7">
    <name type="scientific">Saprolegnia parasitica (strain CBS 223.65)</name>
    <dbReference type="NCBI Taxonomy" id="695850"/>
    <lineage>
        <taxon>Eukaryota</taxon>
        <taxon>Sar</taxon>
        <taxon>Stramenopiles</taxon>
        <taxon>Oomycota</taxon>
        <taxon>Saprolegniomycetes</taxon>
        <taxon>Saprolegniales</taxon>
        <taxon>Saprolegniaceae</taxon>
        <taxon>Saprolegnia</taxon>
    </lineage>
</organism>
<keyword evidence="2" id="KW-0238">DNA-binding</keyword>
<dbReference type="InterPro" id="IPR036388">
    <property type="entry name" value="WH-like_DNA-bd_sf"/>
</dbReference>
<dbReference type="SUPFAM" id="SSF46785">
    <property type="entry name" value="Winged helix' DNA-binding domain"/>
    <property type="match status" value="1"/>
</dbReference>
<comment type="subcellular location">
    <subcellularLocation>
        <location evidence="1">Nucleus</location>
    </subcellularLocation>
</comment>
<evidence type="ECO:0000256" key="1">
    <source>
        <dbReference type="ARBA" id="ARBA00004123"/>
    </source>
</evidence>
<feature type="domain" description="HSF-type DNA-binding" evidence="5">
    <location>
        <begin position="29"/>
        <end position="126"/>
    </location>
</feature>
<reference evidence="6 7" key="1">
    <citation type="journal article" date="2013" name="PLoS Genet.">
        <title>Distinctive expansion of potential virulence genes in the genome of the oomycete fish pathogen Saprolegnia parasitica.</title>
        <authorList>
            <person name="Jiang R.H."/>
            <person name="de Bruijn I."/>
            <person name="Haas B.J."/>
            <person name="Belmonte R."/>
            <person name="Lobach L."/>
            <person name="Christie J."/>
            <person name="van den Ackerveken G."/>
            <person name="Bottin A."/>
            <person name="Bulone V."/>
            <person name="Diaz-Moreno S.M."/>
            <person name="Dumas B."/>
            <person name="Fan L."/>
            <person name="Gaulin E."/>
            <person name="Govers F."/>
            <person name="Grenville-Briggs L.J."/>
            <person name="Horner N.R."/>
            <person name="Levin J.Z."/>
            <person name="Mammella M."/>
            <person name="Meijer H.J."/>
            <person name="Morris P."/>
            <person name="Nusbaum C."/>
            <person name="Oome S."/>
            <person name="Phillips A.J."/>
            <person name="van Rooyen D."/>
            <person name="Rzeszutek E."/>
            <person name="Saraiva M."/>
            <person name="Secombes C.J."/>
            <person name="Seidl M.F."/>
            <person name="Snel B."/>
            <person name="Stassen J.H."/>
            <person name="Sykes S."/>
            <person name="Tripathy S."/>
            <person name="van den Berg H."/>
            <person name="Vega-Arreguin J.C."/>
            <person name="Wawra S."/>
            <person name="Young S.K."/>
            <person name="Zeng Q."/>
            <person name="Dieguez-Uribeondo J."/>
            <person name="Russ C."/>
            <person name="Tyler B.M."/>
            <person name="van West P."/>
        </authorList>
    </citation>
    <scope>NUCLEOTIDE SEQUENCE [LARGE SCALE GENOMIC DNA]</scope>
    <source>
        <strain evidence="6 7">CBS 223.65</strain>
    </source>
</reference>
<evidence type="ECO:0000256" key="2">
    <source>
        <dbReference type="ARBA" id="ARBA00023125"/>
    </source>
</evidence>
<dbReference type="GO" id="GO:0003700">
    <property type="term" value="F:DNA-binding transcription factor activity"/>
    <property type="evidence" value="ECO:0007669"/>
    <property type="project" value="InterPro"/>
</dbReference>
<evidence type="ECO:0000259" key="5">
    <source>
        <dbReference type="SMART" id="SM00415"/>
    </source>
</evidence>
<dbReference type="SMART" id="SM00415">
    <property type="entry name" value="HSF"/>
    <property type="match status" value="1"/>
</dbReference>
<dbReference type="FunFam" id="1.10.10.10:FF:000286">
    <property type="entry name" value="Heat shock transcription factor"/>
    <property type="match status" value="1"/>
</dbReference>
<dbReference type="InterPro" id="IPR036390">
    <property type="entry name" value="WH_DNA-bd_sf"/>
</dbReference>
<dbReference type="RefSeq" id="XP_012193923.1">
    <property type="nucleotide sequence ID" value="XM_012338533.1"/>
</dbReference>
<dbReference type="Proteomes" id="UP000030745">
    <property type="component" value="Unassembled WGS sequence"/>
</dbReference>
<proteinExistence type="inferred from homology"/>
<keyword evidence="7" id="KW-1185">Reference proteome</keyword>
<protein>
    <recommendedName>
        <fullName evidence="5">HSF-type DNA-binding domain-containing protein</fullName>
    </recommendedName>
</protein>
<sequence length="272" mass="30468">MNTYHHPSTQHYHLGTGYSPRTDAMLSSAVAPFLATLYEILTKEHPSTISWCHDGKAFVVYDYDAMESHILPTYFRHNKFASFQRQLNYFGFRKLHKAKENDYSSVYCQPNFVRDDPNRMLLIKRKTHRPKATTPRNGADNVIAIPILVRSRSASEPPAATTSAPALSRSHSAPLPASSSAFNFSCPGDADFVPMSYGRPQSLPPAEDFETKVALEFAAMQMYSWHSNTLPSPCDVEAVLQPIPFDAKKGDEPFEFSPEDLDLISAFDPFAV</sequence>
<dbReference type="PANTHER" id="PTHR10015:SF427">
    <property type="entry name" value="HEAT SHOCK FACTOR PROTEIN"/>
    <property type="match status" value="1"/>
</dbReference>